<keyword evidence="2" id="KW-1185">Reference proteome</keyword>
<dbReference type="EMBL" id="JH767139">
    <property type="protein sequence ID" value="EQC39394.1"/>
    <property type="molecule type" value="Genomic_DNA"/>
</dbReference>
<sequence>MPPSDAKAAYEAVATQLKTLRLTTAVDTFELPYRVAPRLYVDTLRKALAWPLAVHEVDQLAVAYTLSPGVVLLPAMSVRVDNTNAWRKTLARVETVVRDVLSPTSPFRLALAHVAFDATGSSACLTPALRPPHTIGTVVISLPTFHGGGDVMFADGRSYCTQHATTTHVCAVFAPNANYLIEPMTYGRRVTLVYHVVAATDPVKANIDAATATLQSLAAAPSHALNVFALRPTAPTSPGVEGLAPDDRAFADALVETDVYDVALINKAHPGRPAEGRKVSATTVGVALPHGNSLCHVTVDAILFTDAGVDVRCIPGRWLYNRLPDPIVALVSSYLTPAVRLLDVTDGVLYHPLYDLGVALGILAAQNVAMDLLPYAARVIYAVMLDDYDGDDVRYSVEAVVGLVVAGDCANILESVLSRCLHDRGIAVVPALVAFARQCPRLVTPAFCAMASATILDATCSNRPVRPVMDDVLAAYFDANERCAGHDTRMLVLVCALEYFRTYDRATVLVFVDMWLAGNGDLNLHYEWTMYLTSTLSVDDGDVLVRLGLAYIEVTPYCPKVYTDYCLDDVAFAPTCCAYCVEFGRFLLSPVDAYRRCYAHQVCDAISDVVAAHPLQLQATTLRGLEILGEIALDTDGTGYALADPAIVIDFVKVRQPGQLSLRELCLRLEHLDTTTTSTMRRRRRMEELVTRTRAALAHRRETFVG</sequence>
<gene>
    <name evidence="1" type="ORF">SDRG_03596</name>
</gene>
<dbReference type="RefSeq" id="XP_008607455.1">
    <property type="nucleotide sequence ID" value="XM_008609233.1"/>
</dbReference>
<dbReference type="OrthoDB" id="27483at2759"/>
<evidence type="ECO:0000313" key="1">
    <source>
        <dbReference type="EMBL" id="EQC39394.1"/>
    </source>
</evidence>
<accession>T0QMS3</accession>
<dbReference type="VEuPathDB" id="FungiDB:SDRG_03596"/>
<dbReference type="Proteomes" id="UP000030762">
    <property type="component" value="Unassembled WGS sequence"/>
</dbReference>
<reference evidence="1 2" key="1">
    <citation type="submission" date="2012-04" db="EMBL/GenBank/DDBJ databases">
        <title>The Genome Sequence of Saprolegnia declina VS20.</title>
        <authorList>
            <consortium name="The Broad Institute Genome Sequencing Platform"/>
            <person name="Russ C."/>
            <person name="Nusbaum C."/>
            <person name="Tyler B."/>
            <person name="van West P."/>
            <person name="Dieguez-Uribeondo J."/>
            <person name="de Bruijn I."/>
            <person name="Tripathy S."/>
            <person name="Jiang R."/>
            <person name="Young S.K."/>
            <person name="Zeng Q."/>
            <person name="Gargeya S."/>
            <person name="Fitzgerald M."/>
            <person name="Haas B."/>
            <person name="Abouelleil A."/>
            <person name="Alvarado L."/>
            <person name="Arachchi H.M."/>
            <person name="Berlin A."/>
            <person name="Chapman S.B."/>
            <person name="Goldberg J."/>
            <person name="Griggs A."/>
            <person name="Gujja S."/>
            <person name="Hansen M."/>
            <person name="Howarth C."/>
            <person name="Imamovic A."/>
            <person name="Larimer J."/>
            <person name="McCowen C."/>
            <person name="Montmayeur A."/>
            <person name="Murphy C."/>
            <person name="Neiman D."/>
            <person name="Pearson M."/>
            <person name="Priest M."/>
            <person name="Roberts A."/>
            <person name="Saif S."/>
            <person name="Shea T."/>
            <person name="Sisk P."/>
            <person name="Sykes S."/>
            <person name="Wortman J."/>
            <person name="Nusbaum C."/>
            <person name="Birren B."/>
        </authorList>
    </citation>
    <scope>NUCLEOTIDE SEQUENCE [LARGE SCALE GENOMIC DNA]</scope>
    <source>
        <strain evidence="1 2">VS20</strain>
    </source>
</reference>
<name>T0QMS3_SAPDV</name>
<organism evidence="1 2">
    <name type="scientific">Saprolegnia diclina (strain VS20)</name>
    <dbReference type="NCBI Taxonomy" id="1156394"/>
    <lineage>
        <taxon>Eukaryota</taxon>
        <taxon>Sar</taxon>
        <taxon>Stramenopiles</taxon>
        <taxon>Oomycota</taxon>
        <taxon>Saprolegniomycetes</taxon>
        <taxon>Saprolegniales</taxon>
        <taxon>Saprolegniaceae</taxon>
        <taxon>Saprolegnia</taxon>
    </lineage>
</organism>
<evidence type="ECO:0000313" key="2">
    <source>
        <dbReference type="Proteomes" id="UP000030762"/>
    </source>
</evidence>
<proteinExistence type="predicted"/>
<dbReference type="GeneID" id="19944323"/>
<dbReference type="InParanoid" id="T0QMS3"/>
<dbReference type="AlphaFoldDB" id="T0QMS3"/>
<protein>
    <submittedName>
        <fullName evidence="1">Uncharacterized protein</fullName>
    </submittedName>
</protein>